<dbReference type="GO" id="GO:0032259">
    <property type="term" value="P:methylation"/>
    <property type="evidence" value="ECO:0007669"/>
    <property type="project" value="UniProtKB-KW"/>
</dbReference>
<evidence type="ECO:0000256" key="2">
    <source>
        <dbReference type="ARBA" id="ARBA00022692"/>
    </source>
</evidence>
<feature type="transmembrane region" description="Helical" evidence="5">
    <location>
        <begin position="91"/>
        <end position="110"/>
    </location>
</feature>
<evidence type="ECO:0000256" key="5">
    <source>
        <dbReference type="RuleBase" id="RU362022"/>
    </source>
</evidence>
<evidence type="ECO:0000313" key="6">
    <source>
        <dbReference type="EMBL" id="KAG5651395.1"/>
    </source>
</evidence>
<accession>A0A9P7GLB1</accession>
<dbReference type="OrthoDB" id="422086at2759"/>
<dbReference type="InterPro" id="IPR052527">
    <property type="entry name" value="Metal_cation-efflux_comp"/>
</dbReference>
<keyword evidence="5" id="KW-0949">S-adenosyl-L-methionine</keyword>
<evidence type="ECO:0000256" key="1">
    <source>
        <dbReference type="ARBA" id="ARBA00004141"/>
    </source>
</evidence>
<evidence type="ECO:0000256" key="3">
    <source>
        <dbReference type="ARBA" id="ARBA00022989"/>
    </source>
</evidence>
<keyword evidence="2 5" id="KW-0812">Transmembrane</keyword>
<dbReference type="InterPro" id="IPR007269">
    <property type="entry name" value="ICMT_MeTrfase"/>
</dbReference>
<dbReference type="Proteomes" id="UP000717328">
    <property type="component" value="Unassembled WGS sequence"/>
</dbReference>
<keyword evidence="5" id="KW-0489">Methyltransferase</keyword>
<dbReference type="EMBL" id="JABCKI010000249">
    <property type="protein sequence ID" value="KAG5651395.1"/>
    <property type="molecule type" value="Genomic_DNA"/>
</dbReference>
<name>A0A9P7GLB1_9AGAR</name>
<feature type="transmembrane region" description="Helical" evidence="5">
    <location>
        <begin position="147"/>
        <end position="170"/>
    </location>
</feature>
<dbReference type="PANTHER" id="PTHR43847">
    <property type="entry name" value="BLL3993 PROTEIN"/>
    <property type="match status" value="1"/>
</dbReference>
<dbReference type="Gene3D" id="1.20.120.1630">
    <property type="match status" value="1"/>
</dbReference>
<dbReference type="PANTHER" id="PTHR43847:SF1">
    <property type="entry name" value="BLL3993 PROTEIN"/>
    <property type="match status" value="1"/>
</dbReference>
<gene>
    <name evidence="6" type="ORF">H0H81_008777</name>
</gene>
<dbReference type="GO" id="GO:0004671">
    <property type="term" value="F:protein C-terminal S-isoprenylcysteine carboxyl O-methyltransferase activity"/>
    <property type="evidence" value="ECO:0007669"/>
    <property type="project" value="UniProtKB-EC"/>
</dbReference>
<keyword evidence="7" id="KW-1185">Reference proteome</keyword>
<evidence type="ECO:0000256" key="4">
    <source>
        <dbReference type="ARBA" id="ARBA00023136"/>
    </source>
</evidence>
<keyword evidence="4 5" id="KW-0472">Membrane</keyword>
<comment type="caution">
    <text evidence="6">The sequence shown here is derived from an EMBL/GenBank/DDBJ whole genome shotgun (WGS) entry which is preliminary data.</text>
</comment>
<feature type="transmembrane region" description="Helical" evidence="5">
    <location>
        <begin position="182"/>
        <end position="200"/>
    </location>
</feature>
<evidence type="ECO:0000313" key="7">
    <source>
        <dbReference type="Proteomes" id="UP000717328"/>
    </source>
</evidence>
<proteinExistence type="inferred from homology"/>
<comment type="similarity">
    <text evidence="5">Belongs to the class VI-like SAM-binding methyltransferase superfamily. Isoprenylcysteine carboxyl methyltransferase family.</text>
</comment>
<sequence>MSFLRIPVLLVGACLTWKALTPPHTSSQAERLPMSLVGRFALLFVPFMKSAHALSCLTEVALILSEKYSSAAIPKFILSFMNLPALGTRSISITLPFIIGSTLVLAGAQLRMACYRELGRFFTFEMAIRKDHFLVRSGPYAYVRHPAYTGLIMTLAGAVTIQAGTGSWIREYGWFEYKASKAYLLFLAFSSLAVSLGSVMRGLKEDRALKETFGVQWVQWAKDTPYKMFPFIY</sequence>
<keyword evidence="5" id="KW-0256">Endoplasmic reticulum</keyword>
<keyword evidence="3 5" id="KW-1133">Transmembrane helix</keyword>
<protein>
    <recommendedName>
        <fullName evidence="5">Protein-S-isoprenylcysteine O-methyltransferase</fullName>
        <ecNumber evidence="5">2.1.1.100</ecNumber>
    </recommendedName>
</protein>
<keyword evidence="5" id="KW-0808">Transferase</keyword>
<organism evidence="6 7">
    <name type="scientific">Sphagnurus paluster</name>
    <dbReference type="NCBI Taxonomy" id="117069"/>
    <lineage>
        <taxon>Eukaryota</taxon>
        <taxon>Fungi</taxon>
        <taxon>Dikarya</taxon>
        <taxon>Basidiomycota</taxon>
        <taxon>Agaricomycotina</taxon>
        <taxon>Agaricomycetes</taxon>
        <taxon>Agaricomycetidae</taxon>
        <taxon>Agaricales</taxon>
        <taxon>Tricholomatineae</taxon>
        <taxon>Lyophyllaceae</taxon>
        <taxon>Sphagnurus</taxon>
    </lineage>
</organism>
<dbReference type="AlphaFoldDB" id="A0A9P7GLB1"/>
<comment type="subcellular location">
    <subcellularLocation>
        <location evidence="5">Endoplasmic reticulum membrane</location>
        <topology evidence="5">Multi-pass membrane protein</topology>
    </subcellularLocation>
    <subcellularLocation>
        <location evidence="1">Membrane</location>
        <topology evidence="1">Multi-pass membrane protein</topology>
    </subcellularLocation>
</comment>
<dbReference type="Pfam" id="PF04140">
    <property type="entry name" value="ICMT"/>
    <property type="match status" value="1"/>
</dbReference>
<reference evidence="6" key="2">
    <citation type="submission" date="2021-10" db="EMBL/GenBank/DDBJ databases">
        <title>Phylogenomics reveals ancestral predisposition of the termite-cultivated fungus Termitomyces towards a domesticated lifestyle.</title>
        <authorList>
            <person name="Auxier B."/>
            <person name="Grum-Grzhimaylo A."/>
            <person name="Cardenas M.E."/>
            <person name="Lodge J.D."/>
            <person name="Laessoe T."/>
            <person name="Pedersen O."/>
            <person name="Smith M.E."/>
            <person name="Kuyper T.W."/>
            <person name="Franco-Molano E.A."/>
            <person name="Baroni T.J."/>
            <person name="Aanen D.K."/>
        </authorList>
    </citation>
    <scope>NUCLEOTIDE SEQUENCE</scope>
    <source>
        <strain evidence="6">D49</strain>
    </source>
</reference>
<comment type="catalytic activity">
    <reaction evidence="5">
        <text>[protein]-C-terminal S-[(2E,6E)-farnesyl]-L-cysteine + S-adenosyl-L-methionine = [protein]-C-terminal S-[(2E,6E)-farnesyl]-L-cysteine methyl ester + S-adenosyl-L-homocysteine</text>
        <dbReference type="Rhea" id="RHEA:21672"/>
        <dbReference type="Rhea" id="RHEA-COMP:12125"/>
        <dbReference type="Rhea" id="RHEA-COMP:12126"/>
        <dbReference type="ChEBI" id="CHEBI:57856"/>
        <dbReference type="ChEBI" id="CHEBI:59789"/>
        <dbReference type="ChEBI" id="CHEBI:90510"/>
        <dbReference type="ChEBI" id="CHEBI:90511"/>
        <dbReference type="EC" id="2.1.1.100"/>
    </reaction>
</comment>
<reference evidence="6" key="1">
    <citation type="submission" date="2021-02" db="EMBL/GenBank/DDBJ databases">
        <authorList>
            <person name="Nieuwenhuis M."/>
            <person name="Van De Peppel L.J.J."/>
        </authorList>
    </citation>
    <scope>NUCLEOTIDE SEQUENCE</scope>
    <source>
        <strain evidence="6">D49</strain>
    </source>
</reference>
<comment type="caution">
    <text evidence="5">Lacks conserved residue(s) required for the propagation of feature annotation.</text>
</comment>
<dbReference type="EC" id="2.1.1.100" evidence="5"/>
<dbReference type="GO" id="GO:0005789">
    <property type="term" value="C:endoplasmic reticulum membrane"/>
    <property type="evidence" value="ECO:0007669"/>
    <property type="project" value="UniProtKB-SubCell"/>
</dbReference>